<dbReference type="Pfam" id="PF00903">
    <property type="entry name" value="Glyoxalase"/>
    <property type="match status" value="1"/>
</dbReference>
<dbReference type="Proteomes" id="UP000322110">
    <property type="component" value="Unassembled WGS sequence"/>
</dbReference>
<reference evidence="3 4" key="1">
    <citation type="journal article" date="2015" name="Int. J. Syst. Evol. Microbiol.">
        <title>Roseomonas oryzae sp. nov., isolated from paddy rhizosphere soil.</title>
        <authorList>
            <person name="Ramaprasad E.V."/>
            <person name="Sasikala Ch."/>
            <person name="Ramana Ch.V."/>
        </authorList>
    </citation>
    <scope>NUCLEOTIDE SEQUENCE [LARGE SCALE GENOMIC DNA]</scope>
    <source>
        <strain evidence="3 4">KCTC 42542</strain>
    </source>
</reference>
<evidence type="ECO:0000256" key="1">
    <source>
        <dbReference type="ARBA" id="ARBA00022723"/>
    </source>
</evidence>
<protein>
    <submittedName>
        <fullName evidence="3">VOC family protein</fullName>
    </submittedName>
</protein>
<evidence type="ECO:0000313" key="4">
    <source>
        <dbReference type="Proteomes" id="UP000322110"/>
    </source>
</evidence>
<gene>
    <name evidence="3" type="ORF">F0Q34_00690</name>
</gene>
<comment type="caution">
    <text evidence="3">The sequence shown here is derived from an EMBL/GenBank/DDBJ whole genome shotgun (WGS) entry which is preliminary data.</text>
</comment>
<keyword evidence="4" id="KW-1185">Reference proteome</keyword>
<evidence type="ECO:0000313" key="3">
    <source>
        <dbReference type="EMBL" id="KAA2214284.1"/>
    </source>
</evidence>
<dbReference type="RefSeq" id="WP_149810223.1">
    <property type="nucleotide sequence ID" value="NZ_VUKA01000001.1"/>
</dbReference>
<dbReference type="InterPro" id="IPR004360">
    <property type="entry name" value="Glyas_Fos-R_dOase_dom"/>
</dbReference>
<dbReference type="AlphaFoldDB" id="A0A5B2TJI1"/>
<dbReference type="PANTHER" id="PTHR43048">
    <property type="entry name" value="METHYLMALONYL-COA EPIMERASE"/>
    <property type="match status" value="1"/>
</dbReference>
<dbReference type="InterPro" id="IPR051785">
    <property type="entry name" value="MMCE/EMCE_epimerase"/>
</dbReference>
<dbReference type="Gene3D" id="3.10.180.10">
    <property type="entry name" value="2,3-Dihydroxybiphenyl 1,2-Dioxygenase, domain 1"/>
    <property type="match status" value="1"/>
</dbReference>
<feature type="domain" description="VOC" evidence="2">
    <location>
        <begin position="5"/>
        <end position="125"/>
    </location>
</feature>
<dbReference type="GO" id="GO:0046491">
    <property type="term" value="P:L-methylmalonyl-CoA metabolic process"/>
    <property type="evidence" value="ECO:0007669"/>
    <property type="project" value="TreeGrafter"/>
</dbReference>
<dbReference type="InterPro" id="IPR029068">
    <property type="entry name" value="Glyas_Bleomycin-R_OHBP_Dase"/>
</dbReference>
<keyword evidence="1" id="KW-0479">Metal-binding</keyword>
<dbReference type="OrthoDB" id="9799428at2"/>
<evidence type="ECO:0000259" key="2">
    <source>
        <dbReference type="PROSITE" id="PS51819"/>
    </source>
</evidence>
<dbReference type="EMBL" id="VUKA01000001">
    <property type="protein sequence ID" value="KAA2214284.1"/>
    <property type="molecule type" value="Genomic_DNA"/>
</dbReference>
<dbReference type="SUPFAM" id="SSF54593">
    <property type="entry name" value="Glyoxalase/Bleomycin resistance protein/Dihydroxybiphenyl dioxygenase"/>
    <property type="match status" value="1"/>
</dbReference>
<name>A0A5B2TJI1_9PROT</name>
<organism evidence="3 4">
    <name type="scientific">Teichococcus oryzae</name>
    <dbReference type="NCBI Taxonomy" id="1608942"/>
    <lineage>
        <taxon>Bacteria</taxon>
        <taxon>Pseudomonadati</taxon>
        <taxon>Pseudomonadota</taxon>
        <taxon>Alphaproteobacteria</taxon>
        <taxon>Acetobacterales</taxon>
        <taxon>Roseomonadaceae</taxon>
        <taxon>Roseomonas</taxon>
    </lineage>
</organism>
<dbReference type="GO" id="GO:0004493">
    <property type="term" value="F:methylmalonyl-CoA epimerase activity"/>
    <property type="evidence" value="ECO:0007669"/>
    <property type="project" value="TreeGrafter"/>
</dbReference>
<accession>A0A5B2TJI1</accession>
<dbReference type="PANTHER" id="PTHR43048:SF5">
    <property type="entry name" value="BLR5325 PROTEIN"/>
    <property type="match status" value="1"/>
</dbReference>
<dbReference type="GO" id="GO:0046872">
    <property type="term" value="F:metal ion binding"/>
    <property type="evidence" value="ECO:0007669"/>
    <property type="project" value="UniProtKB-KW"/>
</dbReference>
<proteinExistence type="predicted"/>
<dbReference type="InterPro" id="IPR037523">
    <property type="entry name" value="VOC_core"/>
</dbReference>
<sequence>MSRFTVDHIHLRSPDPDAAARFYVEMLQATVADRLEGPDSLRVVVDLAGLKLFIERVPPGTATVPPPPFQGLEHLGLAVKDIDAVAAELKAKGVEFTLEPTSPKPGIRIAFFKAPDGVRIEILERS</sequence>
<dbReference type="PROSITE" id="PS51819">
    <property type="entry name" value="VOC"/>
    <property type="match status" value="1"/>
</dbReference>